<dbReference type="RefSeq" id="XP_019097789.1">
    <property type="nucleotide sequence ID" value="XM_019242244.1"/>
</dbReference>
<evidence type="ECO:0000313" key="2">
    <source>
        <dbReference type="RefSeq" id="XP_019097789.1"/>
    </source>
</evidence>
<evidence type="ECO:0000313" key="1">
    <source>
        <dbReference type="Proteomes" id="UP000694864"/>
    </source>
</evidence>
<name>A0ABM1RFK1_CAMSA</name>
<organism evidence="1 2">
    <name type="scientific">Camelina sativa</name>
    <name type="common">False flax</name>
    <name type="synonym">Myagrum sativum</name>
    <dbReference type="NCBI Taxonomy" id="90675"/>
    <lineage>
        <taxon>Eukaryota</taxon>
        <taxon>Viridiplantae</taxon>
        <taxon>Streptophyta</taxon>
        <taxon>Embryophyta</taxon>
        <taxon>Tracheophyta</taxon>
        <taxon>Spermatophyta</taxon>
        <taxon>Magnoliopsida</taxon>
        <taxon>eudicotyledons</taxon>
        <taxon>Gunneridae</taxon>
        <taxon>Pentapetalae</taxon>
        <taxon>rosids</taxon>
        <taxon>malvids</taxon>
        <taxon>Brassicales</taxon>
        <taxon>Brassicaceae</taxon>
        <taxon>Camelineae</taxon>
        <taxon>Camelina</taxon>
    </lineage>
</organism>
<gene>
    <name evidence="2" type="primary">LOC109131357</name>
</gene>
<sequence length="73" mass="8098">MADIAILVVEEYERKMKLMAKKASISAEVGLCNNFPAKMTSFGVEEDMIKSLKRKFEAKSQFALAVSNGFFSA</sequence>
<dbReference type="GeneID" id="109131357"/>
<reference evidence="2" key="2">
    <citation type="submission" date="2025-08" db="UniProtKB">
        <authorList>
            <consortium name="RefSeq"/>
        </authorList>
    </citation>
    <scope>IDENTIFICATION</scope>
    <source>
        <tissue evidence="2">Leaf</tissue>
    </source>
</reference>
<dbReference type="PANTHER" id="PTHR36067">
    <property type="entry name" value="EXPRESSED PROTEIN"/>
    <property type="match status" value="1"/>
</dbReference>
<keyword evidence="1" id="KW-1185">Reference proteome</keyword>
<protein>
    <submittedName>
        <fullName evidence="2">Uncharacterized protein LOC109131357</fullName>
    </submittedName>
</protein>
<reference evidence="1" key="1">
    <citation type="journal article" date="2014" name="Nat. Commun.">
        <title>The emerging biofuel crop Camelina sativa retains a highly undifferentiated hexaploid genome structure.</title>
        <authorList>
            <person name="Kagale S."/>
            <person name="Koh C."/>
            <person name="Nixon J."/>
            <person name="Bollina V."/>
            <person name="Clarke W.E."/>
            <person name="Tuteja R."/>
            <person name="Spillane C."/>
            <person name="Robinson S.J."/>
            <person name="Links M.G."/>
            <person name="Clarke C."/>
            <person name="Higgins E.E."/>
            <person name="Huebert T."/>
            <person name="Sharpe A.G."/>
            <person name="Parkin I.A."/>
        </authorList>
    </citation>
    <scope>NUCLEOTIDE SEQUENCE [LARGE SCALE GENOMIC DNA]</scope>
    <source>
        <strain evidence="1">cv. DH55</strain>
    </source>
</reference>
<proteinExistence type="predicted"/>
<dbReference type="Proteomes" id="UP000694864">
    <property type="component" value="Chromosome 20"/>
</dbReference>
<accession>A0ABM1RFK1</accession>
<dbReference type="PANTHER" id="PTHR36067:SF5">
    <property type="entry name" value="(RAPE) HYPOTHETICAL PROTEIN"/>
    <property type="match status" value="1"/>
</dbReference>